<protein>
    <submittedName>
        <fullName evidence="1">Uncharacterized protein</fullName>
    </submittedName>
</protein>
<reference evidence="1" key="2">
    <citation type="submission" date="2013-05" db="EMBL/GenBank/DDBJ databases">
        <authorList>
            <person name="Carter J.-M."/>
            <person name="Baker S.C."/>
            <person name="Pink R."/>
            <person name="Carter D.R.F."/>
            <person name="Collins A."/>
            <person name="Tomlin J."/>
            <person name="Gibbs M."/>
            <person name="Breuker C.J."/>
        </authorList>
    </citation>
    <scope>NUCLEOTIDE SEQUENCE</scope>
    <source>
        <tissue evidence="1">Ovary</tissue>
    </source>
</reference>
<proteinExistence type="predicted"/>
<name>S4P5R2_9NEOP</name>
<accession>S4P5R2</accession>
<organism evidence="1">
    <name type="scientific">Pararge aegeria</name>
    <name type="common">speckled wood butterfly</name>
    <dbReference type="NCBI Taxonomy" id="116150"/>
    <lineage>
        <taxon>Eukaryota</taxon>
        <taxon>Metazoa</taxon>
        <taxon>Ecdysozoa</taxon>
        <taxon>Arthropoda</taxon>
        <taxon>Hexapoda</taxon>
        <taxon>Insecta</taxon>
        <taxon>Pterygota</taxon>
        <taxon>Neoptera</taxon>
        <taxon>Endopterygota</taxon>
        <taxon>Lepidoptera</taxon>
        <taxon>Glossata</taxon>
        <taxon>Ditrysia</taxon>
        <taxon>Papilionoidea</taxon>
        <taxon>Nymphalidae</taxon>
        <taxon>Satyrinae</taxon>
        <taxon>Satyrini</taxon>
        <taxon>Parargina</taxon>
        <taxon>Pararge</taxon>
    </lineage>
</organism>
<dbReference type="AlphaFoldDB" id="S4P5R2"/>
<sequence length="68" mass="7804">IWSPALFKVVGTLVVELRRSARLLFTRYISQSFVYTTLSARLRAAALCHFFMSIYGYGAKTGREAVWR</sequence>
<dbReference type="EMBL" id="GAIX01008427">
    <property type="protein sequence ID" value="JAA84133.1"/>
    <property type="molecule type" value="Transcribed_RNA"/>
</dbReference>
<evidence type="ECO:0000313" key="1">
    <source>
        <dbReference type="EMBL" id="JAA84133.1"/>
    </source>
</evidence>
<feature type="non-terminal residue" evidence="1">
    <location>
        <position position="1"/>
    </location>
</feature>
<reference evidence="1" key="1">
    <citation type="journal article" date="2013" name="BMC Genomics">
        <title>Unscrambling butterfly oogenesis.</title>
        <authorList>
            <person name="Carter J.M."/>
            <person name="Baker S.C."/>
            <person name="Pink R."/>
            <person name="Carter D.R."/>
            <person name="Collins A."/>
            <person name="Tomlin J."/>
            <person name="Gibbs M."/>
            <person name="Breuker C.J."/>
        </authorList>
    </citation>
    <scope>NUCLEOTIDE SEQUENCE</scope>
    <source>
        <tissue evidence="1">Ovary</tissue>
    </source>
</reference>